<comment type="caution">
    <text evidence="1">The sequence shown here is derived from an EMBL/GenBank/DDBJ whole genome shotgun (WGS) entry which is preliminary data.</text>
</comment>
<dbReference type="EMBL" id="CAMKVN010008865">
    <property type="protein sequence ID" value="CAI2192900.1"/>
    <property type="molecule type" value="Genomic_DNA"/>
</dbReference>
<keyword evidence="2" id="KW-1185">Reference proteome</keyword>
<organism evidence="1 2">
    <name type="scientific">Funneliformis geosporum</name>
    <dbReference type="NCBI Taxonomy" id="1117311"/>
    <lineage>
        <taxon>Eukaryota</taxon>
        <taxon>Fungi</taxon>
        <taxon>Fungi incertae sedis</taxon>
        <taxon>Mucoromycota</taxon>
        <taxon>Glomeromycotina</taxon>
        <taxon>Glomeromycetes</taxon>
        <taxon>Glomerales</taxon>
        <taxon>Glomeraceae</taxon>
        <taxon>Funneliformis</taxon>
    </lineage>
</organism>
<feature type="non-terminal residue" evidence="1">
    <location>
        <position position="1"/>
    </location>
</feature>
<accession>A0A9W4T767</accession>
<evidence type="ECO:0000313" key="2">
    <source>
        <dbReference type="Proteomes" id="UP001153678"/>
    </source>
</evidence>
<gene>
    <name evidence="1" type="ORF">FWILDA_LOCUS15808</name>
</gene>
<dbReference type="Proteomes" id="UP001153678">
    <property type="component" value="Unassembled WGS sequence"/>
</dbReference>
<protein>
    <submittedName>
        <fullName evidence="1">17404_t:CDS:1</fullName>
    </submittedName>
</protein>
<name>A0A9W4T767_9GLOM</name>
<proteinExistence type="predicted"/>
<reference evidence="1" key="1">
    <citation type="submission" date="2022-08" db="EMBL/GenBank/DDBJ databases">
        <authorList>
            <person name="Kallberg Y."/>
            <person name="Tangrot J."/>
            <person name="Rosling A."/>
        </authorList>
    </citation>
    <scope>NUCLEOTIDE SEQUENCE</scope>
    <source>
        <strain evidence="1">Wild A</strain>
    </source>
</reference>
<dbReference type="AlphaFoldDB" id="A0A9W4T767"/>
<evidence type="ECO:0000313" key="1">
    <source>
        <dbReference type="EMBL" id="CAI2192900.1"/>
    </source>
</evidence>
<sequence length="74" mass="8344">FLLAFKAQNAKRDGSFGHIILKVSHKYFHWIPVSLSFQKKARANKANTAKRITTMAHWEAKAPLKSGIQLANPI</sequence>